<dbReference type="RefSeq" id="WP_249511751.1">
    <property type="nucleotide sequence ID" value="NZ_CP093363.1"/>
</dbReference>
<dbReference type="InterPro" id="IPR023346">
    <property type="entry name" value="Lysozyme-like_dom_sf"/>
</dbReference>
<proteinExistence type="predicted"/>
<geneLocation type="plasmid" evidence="2 3">
    <name>p1unnamed</name>
</geneLocation>
<gene>
    <name evidence="2" type="ORF">MOO46_07590</name>
</gene>
<keyword evidence="2" id="KW-0614">Plasmid</keyword>
<dbReference type="EMBL" id="CP093363">
    <property type="protein sequence ID" value="UQS85787.1"/>
    <property type="molecule type" value="Genomic_DNA"/>
</dbReference>
<dbReference type="SUPFAM" id="SSF53955">
    <property type="entry name" value="Lysozyme-like"/>
    <property type="match status" value="1"/>
</dbReference>
<evidence type="ECO:0000256" key="1">
    <source>
        <dbReference type="SAM" id="Coils"/>
    </source>
</evidence>
<evidence type="ECO:0008006" key="4">
    <source>
        <dbReference type="Google" id="ProtNLM"/>
    </source>
</evidence>
<sequence>MTETFRQAAIGADISVSGIDDLFKANDYMDKLIDKSEKLRSEGKKSNESVQGLNENNTGLQALNRSTQEATNSYRFMSNEINKAKATVENLKNTIIGQNSEIQQMKQRMNELRQNNPVLQSIRDNFKNNNKVIKENVNNVKKLSDSINQIHSDNIKRLGSDSEETGRKMGETEKSMHRFRDTALGTFAGNIFANTFGSIPGVLKDATEQGLKFSSAGADVKKNWANAGLSGTDADGMIKQLGEIQQHANISAGSIVNMQKQYLGLTNGNVGQAQKLTSSVTSFGKESGMGERQNKMLNRMMSSNNKVNAGMFNKTALGPLRNEIIQMSGMTKGAFENMLNSGKLTGDKLRGYMIDASKDSGKAWNQYLQTDAGKADMFHATMTKTKKLFDTGVSGNLFSSIQQIVGQHKSLAEVQKTVKGLAATLGKTVGTFMGRAIGFITKNEGSLKAIGTAIWNIVKAISSGAWETIKGVLNAISGHAKSAHNGLNGMASALTAISKHQSMLKAIGGTLVTIFAVSKIMKSVIFIGKFIKTLKELKVVLIVTKGAMLVLRAAQWALNVAMDANPIGLIITAVAALGFGIYELYKHFKPFRKIVNGAFSSAGKVIKKVGKWFGGVGHTIAKSTGHMISSVGKFGHSVSQKFGDAKKSASNFAKSIAGKVQNTYSKGMAQLKKHSLGTYKTIKSGTNVLSDFIHGDFSKMGKDIPDLAHNMWNSVSGKFTKGFGSLKDITHDAISSISNTFKSWGSSIGSFFKNLWSGIENTFKSAINWLSNLIKPALKGVNWITSKLGGKTINVDAFHLANGTMNGKLQKNSLAMLNDGHDSPETGNKELVQLPNGKEFIPQKRNWVGMLPKGSRVFNATQTKMLMELRGIRKYAGGGIIGDITSGIGNVAHKAASGIGHITHGAERLGSKALHGVEHAGSSAWNWTKSAAGGLWNGAKGVANAVAHPIKFIKSLFSGLPKMPEMVENMAGGMLNKVKNAALSFFNNNAGETSNPGGASMNRWKPVIKKAAAIMHQALSGNDMAVMLHRIFQESTGDPHRHQEVQDINSEEGHPSYGLMQFIPSTFNAWKVPGHGNQGNGLDNILATMNDSNWRTDIAVSGGWGPTGRKARKNGGPVKKDEIYRVNEDGFELFKPKKDGKVLNHTDSKRVINNSNRPIKVNYNPTINLNGTDITKDDVDESLASGIDVLMDSLNSKTNEEGGSIIG</sequence>
<name>A0ABY4PJZ8_9LACO</name>
<evidence type="ECO:0000313" key="3">
    <source>
        <dbReference type="Proteomes" id="UP000831859"/>
    </source>
</evidence>
<feature type="coiled-coil region" evidence="1">
    <location>
        <begin position="74"/>
        <end position="143"/>
    </location>
</feature>
<keyword evidence="3" id="KW-1185">Reference proteome</keyword>
<evidence type="ECO:0000313" key="2">
    <source>
        <dbReference type="EMBL" id="UQS85787.1"/>
    </source>
</evidence>
<protein>
    <recommendedName>
        <fullName evidence="4">SLT domain protein</fullName>
    </recommendedName>
</protein>
<reference evidence="2 3" key="1">
    <citation type="journal article" date="2022" name="Int. J. Syst. Evol. Microbiol.">
        <title>Apilactobacillus apisilvae sp. nov., Nicolia spurrieriana gen. nov. sp. nov., Bombilactobacillus folatiphilus sp. nov. and Bombilactobacillus thymidiniphilus sp. nov., four new lactic acid bacterial isolates from stingless bees Tetragonula carbonaria and Austroplebeia australis.</title>
        <authorList>
            <person name="Oliphant S.A."/>
            <person name="Watson-Haigh N.S."/>
            <person name="Sumby K.M."/>
            <person name="Gardner J."/>
            <person name="Groom S."/>
            <person name="Jiranek V."/>
        </authorList>
    </citation>
    <scope>NUCLEOTIDE SEQUENCE [LARGE SCALE GENOMIC DNA]</scope>
    <source>
        <strain evidence="2 3">SG5_A10</strain>
    </source>
</reference>
<accession>A0ABY4PJZ8</accession>
<dbReference type="Proteomes" id="UP000831859">
    <property type="component" value="Plasmid p1unnamed"/>
</dbReference>
<keyword evidence="1" id="KW-0175">Coiled coil</keyword>
<organism evidence="2 3">
    <name type="scientific">Apilactobacillus apisilvae</name>
    <dbReference type="NCBI Taxonomy" id="2923364"/>
    <lineage>
        <taxon>Bacteria</taxon>
        <taxon>Bacillati</taxon>
        <taxon>Bacillota</taxon>
        <taxon>Bacilli</taxon>
        <taxon>Lactobacillales</taxon>
        <taxon>Lactobacillaceae</taxon>
        <taxon>Apilactobacillus</taxon>
    </lineage>
</organism>